<dbReference type="EMBL" id="JBHRST010000019">
    <property type="protein sequence ID" value="MFC3098555.1"/>
    <property type="molecule type" value="Genomic_DNA"/>
</dbReference>
<dbReference type="Proteomes" id="UP001595456">
    <property type="component" value="Unassembled WGS sequence"/>
</dbReference>
<sequence length="126" mass="12399">MSPSLSPFRTMAPLIWLGALLPVALLAAVFLPAGGQPAMLYPLSGQSPADAIGWGKDNAAPFLGLSSQGDAAILHLSAGSSALDALRSGFVPIGMEGGICTSTSTSTGIGTGIGIGIGIGTPEYAS</sequence>
<dbReference type="RefSeq" id="WP_336927470.1">
    <property type="nucleotide sequence ID" value="NZ_JBANRO010000014.1"/>
</dbReference>
<protein>
    <submittedName>
        <fullName evidence="1">Uncharacterized protein</fullName>
    </submittedName>
</protein>
<name>A0ABV7E797_9SPHN</name>
<evidence type="ECO:0000313" key="1">
    <source>
        <dbReference type="EMBL" id="MFC3098555.1"/>
    </source>
</evidence>
<gene>
    <name evidence="1" type="ORF">ACFODU_12230</name>
</gene>
<comment type="caution">
    <text evidence="1">The sequence shown here is derived from an EMBL/GenBank/DDBJ whole genome shotgun (WGS) entry which is preliminary data.</text>
</comment>
<reference evidence="2" key="1">
    <citation type="journal article" date="2019" name="Int. J. Syst. Evol. Microbiol.">
        <title>The Global Catalogue of Microorganisms (GCM) 10K type strain sequencing project: providing services to taxonomists for standard genome sequencing and annotation.</title>
        <authorList>
            <consortium name="The Broad Institute Genomics Platform"/>
            <consortium name="The Broad Institute Genome Sequencing Center for Infectious Disease"/>
            <person name="Wu L."/>
            <person name="Ma J."/>
        </authorList>
    </citation>
    <scope>NUCLEOTIDE SEQUENCE [LARGE SCALE GENOMIC DNA]</scope>
    <source>
        <strain evidence="2">KCTC 52607</strain>
    </source>
</reference>
<evidence type="ECO:0000313" key="2">
    <source>
        <dbReference type="Proteomes" id="UP001595456"/>
    </source>
</evidence>
<organism evidence="1 2">
    <name type="scientific">Alteraurantiacibacter palmitatis</name>
    <dbReference type="NCBI Taxonomy" id="2054628"/>
    <lineage>
        <taxon>Bacteria</taxon>
        <taxon>Pseudomonadati</taxon>
        <taxon>Pseudomonadota</taxon>
        <taxon>Alphaproteobacteria</taxon>
        <taxon>Sphingomonadales</taxon>
        <taxon>Erythrobacteraceae</taxon>
        <taxon>Alteraurantiacibacter</taxon>
    </lineage>
</organism>
<accession>A0ABV7E797</accession>
<proteinExistence type="predicted"/>
<keyword evidence="2" id="KW-1185">Reference proteome</keyword>